<evidence type="ECO:0000259" key="3">
    <source>
        <dbReference type="SMART" id="SM00062"/>
    </source>
</evidence>
<dbReference type="PROSITE" id="PS51257">
    <property type="entry name" value="PROKAR_LIPOPROTEIN"/>
    <property type="match status" value="1"/>
</dbReference>
<comment type="caution">
    <text evidence="4">The sequence shown here is derived from an EMBL/GenBank/DDBJ whole genome shotgun (WGS) entry which is preliminary data.</text>
</comment>
<evidence type="ECO:0000313" key="5">
    <source>
        <dbReference type="Proteomes" id="UP000003704"/>
    </source>
</evidence>
<proteinExistence type="inferred from homology"/>
<dbReference type="SMART" id="SM00062">
    <property type="entry name" value="PBPb"/>
    <property type="match status" value="1"/>
</dbReference>
<reference evidence="4 5" key="1">
    <citation type="journal article" date="2012" name="J. Bacteriol.">
        <title>Genome Sequence of n-Alkane-Degrading Hydrocarboniphaga effusa Strain AP103T (ATCC BAA-332T).</title>
        <authorList>
            <person name="Chang H.K."/>
            <person name="Zylstra G.J."/>
            <person name="Chae J.C."/>
        </authorList>
    </citation>
    <scope>NUCLEOTIDE SEQUENCE [LARGE SCALE GENOMIC DNA]</scope>
    <source>
        <strain evidence="4 5">AP103</strain>
    </source>
</reference>
<keyword evidence="5" id="KW-1185">Reference proteome</keyword>
<dbReference type="Gene3D" id="3.40.190.10">
    <property type="entry name" value="Periplasmic binding protein-like II"/>
    <property type="match status" value="2"/>
</dbReference>
<sequence length="341" mass="35593">MNATRTLALLLSALLLAACGKSGDRAGDAGSSAGKTSIVFGEQRNTRPIAEAAGTLEDAPYDFKFATFATPSTEFEAFRSGALDLASSNDITVLNAAQSGLKLKIVAEISGSFLQKSVGVIVQGNSPVKSIGELKGKKIVVSTARGGSGDNLLYGALKEAGLTQGDVSISYAPFNDALTAFRSGDIEILVTNDPYLILAEQASGRVLRNGQGINSGLGLIAASEASLADPAKRAAIQDVLKRLTQVGEWVQQHPDEYAAFLVKDTGIELSLAKLLVARGSATVGPISETTITTEQKVADQLVERSLWSRPTDVRAYFDASVYPAATENASITQSSAEGHSP</sequence>
<feature type="signal peptide" evidence="2">
    <location>
        <begin position="1"/>
        <end position="17"/>
    </location>
</feature>
<evidence type="ECO:0000256" key="2">
    <source>
        <dbReference type="SAM" id="SignalP"/>
    </source>
</evidence>
<dbReference type="Proteomes" id="UP000003704">
    <property type="component" value="Unassembled WGS sequence"/>
</dbReference>
<protein>
    <recommendedName>
        <fullName evidence="3">Solute-binding protein family 3/N-terminal domain-containing protein</fullName>
    </recommendedName>
</protein>
<feature type="chain" id="PRO_5003714259" description="Solute-binding protein family 3/N-terminal domain-containing protein" evidence="2">
    <location>
        <begin position="18"/>
        <end position="341"/>
    </location>
</feature>
<dbReference type="OrthoDB" id="286202at2"/>
<name>I8TC51_9GAMM</name>
<dbReference type="EMBL" id="AKGD01000001">
    <property type="protein sequence ID" value="EIT71465.1"/>
    <property type="molecule type" value="Genomic_DNA"/>
</dbReference>
<accession>I8TC51</accession>
<dbReference type="Pfam" id="PF09084">
    <property type="entry name" value="NMT1"/>
    <property type="match status" value="1"/>
</dbReference>
<dbReference type="SUPFAM" id="SSF53850">
    <property type="entry name" value="Periplasmic binding protein-like II"/>
    <property type="match status" value="1"/>
</dbReference>
<organism evidence="4 5">
    <name type="scientific">Hydrocarboniphaga effusa AP103</name>
    <dbReference type="NCBI Taxonomy" id="1172194"/>
    <lineage>
        <taxon>Bacteria</taxon>
        <taxon>Pseudomonadati</taxon>
        <taxon>Pseudomonadota</taxon>
        <taxon>Gammaproteobacteria</taxon>
        <taxon>Nevskiales</taxon>
        <taxon>Nevskiaceae</taxon>
        <taxon>Hydrocarboniphaga</taxon>
    </lineage>
</organism>
<dbReference type="InterPro" id="IPR015168">
    <property type="entry name" value="SsuA/THI5"/>
</dbReference>
<dbReference type="InterPro" id="IPR001638">
    <property type="entry name" value="Solute-binding_3/MltF_N"/>
</dbReference>
<dbReference type="STRING" id="1172194.WQQ_16020"/>
<dbReference type="PANTHER" id="PTHR30024">
    <property type="entry name" value="ALIPHATIC SULFONATES-BINDING PROTEIN-RELATED"/>
    <property type="match status" value="1"/>
</dbReference>
<keyword evidence="2" id="KW-0732">Signal</keyword>
<dbReference type="PANTHER" id="PTHR30024:SF48">
    <property type="entry name" value="ABC TRANSPORTER SUBSTRATE-BINDING PROTEIN"/>
    <property type="match status" value="1"/>
</dbReference>
<gene>
    <name evidence="4" type="ORF">WQQ_16020</name>
</gene>
<comment type="similarity">
    <text evidence="1">Belongs to the bacterial solute-binding protein SsuA/TauA family.</text>
</comment>
<evidence type="ECO:0000313" key="4">
    <source>
        <dbReference type="EMBL" id="EIT71465.1"/>
    </source>
</evidence>
<feature type="domain" description="Solute-binding protein family 3/N-terminal" evidence="3">
    <location>
        <begin position="37"/>
        <end position="264"/>
    </location>
</feature>
<evidence type="ECO:0000256" key="1">
    <source>
        <dbReference type="ARBA" id="ARBA00010742"/>
    </source>
</evidence>
<dbReference type="RefSeq" id="WP_007184551.1">
    <property type="nucleotide sequence ID" value="NZ_AKGD01000001.1"/>
</dbReference>
<dbReference type="AlphaFoldDB" id="I8TC51"/>